<sequence>MPSRLYSVSFKTYLEICFYIALMLFVVPMRKENSHQYKQKFLNYMRDFNKSYSDDVMFNKRLAAFQRSLEDIDRLNLNRTNTSALYGLTKFSDLTPEEFLQLQNNKQNTALKNDNLISKRSTSTYWPGIPKQIDWRDKHVVSKVKHQKDCGACWAFAVIETIESMKAIKTNQLRELSVQQMIDCSDYNNGCFGGDTCLLLRWLKDFNVSIVSETDYPVKLIDQNCQKTNKLSYKVQIDNYACDNFLGREDVVLKLLAINGPVAVGISAQTWQHYVGGVIQFHCDGKLSHAVQIVGYNLNAVVPYYIVRNSWGNDFGDNGYLYIAIGSNVCGIAYEVAAVTVL</sequence>
<dbReference type="SMART" id="SM00645">
    <property type="entry name" value="Pept_C1"/>
    <property type="match status" value="1"/>
</dbReference>
<name>A0ABD1EY82_HYPHA</name>
<dbReference type="PROSITE" id="PS00139">
    <property type="entry name" value="THIOL_PROTEASE_CYS"/>
    <property type="match status" value="1"/>
</dbReference>
<dbReference type="InterPro" id="IPR013201">
    <property type="entry name" value="Prot_inhib_I29"/>
</dbReference>
<keyword evidence="11" id="KW-1185">Reference proteome</keyword>
<evidence type="ECO:0000259" key="8">
    <source>
        <dbReference type="SMART" id="SM00645"/>
    </source>
</evidence>
<dbReference type="Pfam" id="PF00112">
    <property type="entry name" value="Peptidase_C1"/>
    <property type="match status" value="1"/>
</dbReference>
<dbReference type="InterPro" id="IPR000668">
    <property type="entry name" value="Peptidase_C1A_C"/>
</dbReference>
<keyword evidence="7" id="KW-0472">Membrane</keyword>
<feature type="transmembrane region" description="Helical" evidence="7">
    <location>
        <begin position="12"/>
        <end position="29"/>
    </location>
</feature>
<evidence type="ECO:0000256" key="6">
    <source>
        <dbReference type="ARBA" id="ARBA00023157"/>
    </source>
</evidence>
<dbReference type="PANTHER" id="PTHR12411">
    <property type="entry name" value="CYSTEINE PROTEASE FAMILY C1-RELATED"/>
    <property type="match status" value="1"/>
</dbReference>
<dbReference type="InterPro" id="IPR039417">
    <property type="entry name" value="Peptidase_C1A_papain-like"/>
</dbReference>
<dbReference type="SUPFAM" id="SSF54001">
    <property type="entry name" value="Cysteine proteinases"/>
    <property type="match status" value="1"/>
</dbReference>
<comment type="caution">
    <text evidence="10">The sequence shown here is derived from an EMBL/GenBank/DDBJ whole genome shotgun (WGS) entry which is preliminary data.</text>
</comment>
<dbReference type="PROSITE" id="PS00639">
    <property type="entry name" value="THIOL_PROTEASE_HIS"/>
    <property type="match status" value="1"/>
</dbReference>
<comment type="similarity">
    <text evidence="1">Belongs to the peptidase C1 family.</text>
</comment>
<evidence type="ECO:0000256" key="4">
    <source>
        <dbReference type="ARBA" id="ARBA00022807"/>
    </source>
</evidence>
<dbReference type="InterPro" id="IPR000169">
    <property type="entry name" value="Pept_cys_AS"/>
</dbReference>
<evidence type="ECO:0000313" key="11">
    <source>
        <dbReference type="Proteomes" id="UP001566132"/>
    </source>
</evidence>
<dbReference type="EMBL" id="JBDJPC010000004">
    <property type="protein sequence ID" value="KAL1506001.1"/>
    <property type="molecule type" value="Genomic_DNA"/>
</dbReference>
<gene>
    <name evidence="10" type="ORF">ABEB36_005439</name>
</gene>
<dbReference type="AlphaFoldDB" id="A0ABD1EY82"/>
<dbReference type="GO" id="GO:0006508">
    <property type="term" value="P:proteolysis"/>
    <property type="evidence" value="ECO:0007669"/>
    <property type="project" value="UniProtKB-KW"/>
</dbReference>
<keyword evidence="7" id="KW-1133">Transmembrane helix</keyword>
<dbReference type="SMART" id="SM00848">
    <property type="entry name" value="Inhibitor_I29"/>
    <property type="match status" value="1"/>
</dbReference>
<evidence type="ECO:0000256" key="7">
    <source>
        <dbReference type="SAM" id="Phobius"/>
    </source>
</evidence>
<keyword evidence="7" id="KW-0812">Transmembrane</keyword>
<proteinExistence type="inferred from homology"/>
<evidence type="ECO:0000256" key="1">
    <source>
        <dbReference type="ARBA" id="ARBA00008455"/>
    </source>
</evidence>
<dbReference type="InterPro" id="IPR025660">
    <property type="entry name" value="Pept_his_AS"/>
</dbReference>
<reference evidence="10 11" key="1">
    <citation type="submission" date="2024-05" db="EMBL/GenBank/DDBJ databases">
        <title>Genetic variation in Jamaican populations of the coffee berry borer (Hypothenemus hampei).</title>
        <authorList>
            <person name="Errbii M."/>
            <person name="Myrie A."/>
        </authorList>
    </citation>
    <scope>NUCLEOTIDE SEQUENCE [LARGE SCALE GENOMIC DNA]</scope>
    <source>
        <strain evidence="10">JA-Hopewell-2020-01-JO</strain>
        <tissue evidence="10">Whole body</tissue>
    </source>
</reference>
<evidence type="ECO:0000256" key="5">
    <source>
        <dbReference type="ARBA" id="ARBA00023145"/>
    </source>
</evidence>
<keyword evidence="5" id="KW-0865">Zymogen</keyword>
<evidence type="ECO:0000256" key="3">
    <source>
        <dbReference type="ARBA" id="ARBA00022801"/>
    </source>
</evidence>
<keyword evidence="4" id="KW-0788">Thiol protease</keyword>
<evidence type="ECO:0000256" key="2">
    <source>
        <dbReference type="ARBA" id="ARBA00022670"/>
    </source>
</evidence>
<evidence type="ECO:0008006" key="12">
    <source>
        <dbReference type="Google" id="ProtNLM"/>
    </source>
</evidence>
<dbReference type="PRINTS" id="PR00705">
    <property type="entry name" value="PAPAIN"/>
</dbReference>
<evidence type="ECO:0000259" key="9">
    <source>
        <dbReference type="SMART" id="SM00848"/>
    </source>
</evidence>
<keyword evidence="3" id="KW-0378">Hydrolase</keyword>
<dbReference type="GO" id="GO:0008234">
    <property type="term" value="F:cysteine-type peptidase activity"/>
    <property type="evidence" value="ECO:0007669"/>
    <property type="project" value="UniProtKB-KW"/>
</dbReference>
<dbReference type="Proteomes" id="UP001566132">
    <property type="component" value="Unassembled WGS sequence"/>
</dbReference>
<keyword evidence="6" id="KW-1015">Disulfide bond</keyword>
<dbReference type="InterPro" id="IPR038765">
    <property type="entry name" value="Papain-like_cys_pep_sf"/>
</dbReference>
<dbReference type="InterPro" id="IPR013128">
    <property type="entry name" value="Peptidase_C1A"/>
</dbReference>
<dbReference type="Pfam" id="PF08246">
    <property type="entry name" value="Inhibitor_I29"/>
    <property type="match status" value="1"/>
</dbReference>
<feature type="domain" description="Cathepsin propeptide inhibitor" evidence="9">
    <location>
        <begin position="41"/>
        <end position="99"/>
    </location>
</feature>
<dbReference type="Gene3D" id="3.90.70.10">
    <property type="entry name" value="Cysteine proteinases"/>
    <property type="match status" value="1"/>
</dbReference>
<keyword evidence="2" id="KW-0645">Protease</keyword>
<organism evidence="10 11">
    <name type="scientific">Hypothenemus hampei</name>
    <name type="common">Coffee berry borer</name>
    <dbReference type="NCBI Taxonomy" id="57062"/>
    <lineage>
        <taxon>Eukaryota</taxon>
        <taxon>Metazoa</taxon>
        <taxon>Ecdysozoa</taxon>
        <taxon>Arthropoda</taxon>
        <taxon>Hexapoda</taxon>
        <taxon>Insecta</taxon>
        <taxon>Pterygota</taxon>
        <taxon>Neoptera</taxon>
        <taxon>Endopterygota</taxon>
        <taxon>Coleoptera</taxon>
        <taxon>Polyphaga</taxon>
        <taxon>Cucujiformia</taxon>
        <taxon>Curculionidae</taxon>
        <taxon>Scolytinae</taxon>
        <taxon>Hypothenemus</taxon>
    </lineage>
</organism>
<accession>A0ABD1EY82</accession>
<feature type="domain" description="Peptidase C1A papain C-terminal" evidence="8">
    <location>
        <begin position="129"/>
        <end position="340"/>
    </location>
</feature>
<evidence type="ECO:0000313" key="10">
    <source>
        <dbReference type="EMBL" id="KAL1506001.1"/>
    </source>
</evidence>
<protein>
    <recommendedName>
        <fullName evidence="12">Cathepsin O</fullName>
    </recommendedName>
</protein>
<dbReference type="CDD" id="cd02248">
    <property type="entry name" value="Peptidase_C1A"/>
    <property type="match status" value="1"/>
</dbReference>